<keyword evidence="8" id="KW-1185">Reference proteome</keyword>
<dbReference type="CDD" id="cd10967">
    <property type="entry name" value="CE4_GLA_like_6s"/>
    <property type="match status" value="1"/>
</dbReference>
<comment type="similarity">
    <text evidence="2">Belongs to the polysaccharide deacetylase family.</text>
</comment>
<dbReference type="STRING" id="429728.SAMN05216456_2811"/>
<feature type="domain" description="NodB homology" evidence="6">
    <location>
        <begin position="29"/>
        <end position="249"/>
    </location>
</feature>
<reference evidence="7 8" key="1">
    <citation type="submission" date="2016-10" db="EMBL/GenBank/DDBJ databases">
        <authorList>
            <person name="de Groot N.N."/>
        </authorList>
    </citation>
    <scope>NUCLEOTIDE SEQUENCE [LARGE SCALE GENOMIC DNA]</scope>
    <source>
        <strain evidence="7 8">IPL20</strain>
    </source>
</reference>
<name>A0A1I7NRK2_9HYPH</name>
<evidence type="ECO:0000256" key="2">
    <source>
        <dbReference type="ARBA" id="ARBA00010973"/>
    </source>
</evidence>
<dbReference type="InterPro" id="IPR011330">
    <property type="entry name" value="Glyco_hydro/deAcase_b/a-brl"/>
</dbReference>
<protein>
    <recommendedName>
        <fullName evidence="3">Chitooligosaccharide deacetylase</fullName>
    </recommendedName>
    <alternativeName>
        <fullName evidence="5">Nodulation protein B</fullName>
    </alternativeName>
</protein>
<gene>
    <name evidence="7" type="ORF">SAMN05216456_2811</name>
</gene>
<sequence>MLDALAHRIANQLLKRLPGPQITVGTGTPIVSFTFDDVPDTALSAGARILEAHEARGTFYIAAGLLGREEADRRLIGAEGCRELARRGHEIGCHTFAHGNLRDLSRRELTRDLDRNREALAEIVPGPAPRNFAYPYNSAALRHRPALSQRFRSARGGVTGINRGPTDRTYLRSFPLQQPETSVGQLHAVIDELVRAPGWLIFFGHDLAETPTPYGCTPQSFEALVRHARDSGCTILTIDQALDRFAAAA</sequence>
<dbReference type="InterPro" id="IPR002509">
    <property type="entry name" value="NODB_dom"/>
</dbReference>
<dbReference type="EMBL" id="FPCK01000003">
    <property type="protein sequence ID" value="SFV37218.1"/>
    <property type="molecule type" value="Genomic_DNA"/>
</dbReference>
<evidence type="ECO:0000313" key="8">
    <source>
        <dbReference type="Proteomes" id="UP000199074"/>
    </source>
</evidence>
<dbReference type="RefSeq" id="WP_092425613.1">
    <property type="nucleotide sequence ID" value="NZ_FPCK01000003.1"/>
</dbReference>
<organism evidence="7 8">
    <name type="scientific">Devosia crocina</name>
    <dbReference type="NCBI Taxonomy" id="429728"/>
    <lineage>
        <taxon>Bacteria</taxon>
        <taxon>Pseudomonadati</taxon>
        <taxon>Pseudomonadota</taxon>
        <taxon>Alphaproteobacteria</taxon>
        <taxon>Hyphomicrobiales</taxon>
        <taxon>Devosiaceae</taxon>
        <taxon>Devosia</taxon>
    </lineage>
</organism>
<dbReference type="Pfam" id="PF01522">
    <property type="entry name" value="Polysacc_deac_1"/>
    <property type="match status" value="1"/>
</dbReference>
<evidence type="ECO:0000256" key="3">
    <source>
        <dbReference type="ARBA" id="ARBA00020071"/>
    </source>
</evidence>
<accession>A0A1I7NRK2</accession>
<dbReference type="Gene3D" id="3.20.20.370">
    <property type="entry name" value="Glycoside hydrolase/deacetylase"/>
    <property type="match status" value="1"/>
</dbReference>
<evidence type="ECO:0000256" key="1">
    <source>
        <dbReference type="ARBA" id="ARBA00003236"/>
    </source>
</evidence>
<dbReference type="PROSITE" id="PS51677">
    <property type="entry name" value="NODB"/>
    <property type="match status" value="1"/>
</dbReference>
<keyword evidence="4" id="KW-0732">Signal</keyword>
<dbReference type="PANTHER" id="PTHR34216">
    <property type="match status" value="1"/>
</dbReference>
<dbReference type="GO" id="GO:0016810">
    <property type="term" value="F:hydrolase activity, acting on carbon-nitrogen (but not peptide) bonds"/>
    <property type="evidence" value="ECO:0007669"/>
    <property type="project" value="InterPro"/>
</dbReference>
<evidence type="ECO:0000313" key="7">
    <source>
        <dbReference type="EMBL" id="SFV37218.1"/>
    </source>
</evidence>
<dbReference type="GO" id="GO:0005975">
    <property type="term" value="P:carbohydrate metabolic process"/>
    <property type="evidence" value="ECO:0007669"/>
    <property type="project" value="InterPro"/>
</dbReference>
<dbReference type="OrthoDB" id="2795102at2"/>
<dbReference type="InterPro" id="IPR051398">
    <property type="entry name" value="Polysacch_Deacetylase"/>
</dbReference>
<dbReference type="Proteomes" id="UP000199074">
    <property type="component" value="Unassembled WGS sequence"/>
</dbReference>
<evidence type="ECO:0000256" key="4">
    <source>
        <dbReference type="ARBA" id="ARBA00022729"/>
    </source>
</evidence>
<dbReference type="SUPFAM" id="SSF88713">
    <property type="entry name" value="Glycoside hydrolase/deacetylase"/>
    <property type="match status" value="1"/>
</dbReference>
<dbReference type="AlphaFoldDB" id="A0A1I7NRK2"/>
<evidence type="ECO:0000256" key="5">
    <source>
        <dbReference type="ARBA" id="ARBA00032976"/>
    </source>
</evidence>
<evidence type="ECO:0000259" key="6">
    <source>
        <dbReference type="PROSITE" id="PS51677"/>
    </source>
</evidence>
<comment type="function">
    <text evidence="1">Is involved in generating a small heat-stable compound (Nod), an acylated oligomer of N-acetylglucosamine, that stimulates mitosis in various plant protoplasts.</text>
</comment>
<proteinExistence type="inferred from homology"/>
<dbReference type="PANTHER" id="PTHR34216:SF11">
    <property type="entry name" value="CHITOOLIGOSACCHARIDE DEACETYLASE"/>
    <property type="match status" value="1"/>
</dbReference>